<dbReference type="PANTHER" id="PTHR43110">
    <property type="entry name" value="THIOL PEROXIDASE"/>
    <property type="match status" value="1"/>
</dbReference>
<dbReference type="InterPro" id="IPR018219">
    <property type="entry name" value="Tpx_CS"/>
</dbReference>
<dbReference type="PANTHER" id="PTHR43110:SF1">
    <property type="entry name" value="THIOL PEROXIDASE"/>
    <property type="match status" value="1"/>
</dbReference>
<dbReference type="Proteomes" id="UP000005709">
    <property type="component" value="Unassembled WGS sequence"/>
</dbReference>
<dbReference type="InterPro" id="IPR002065">
    <property type="entry name" value="TPX"/>
</dbReference>
<dbReference type="NCBIfam" id="NF001808">
    <property type="entry name" value="PRK00522.1"/>
    <property type="match status" value="1"/>
</dbReference>
<dbReference type="InterPro" id="IPR036249">
    <property type="entry name" value="Thioredoxin-like_sf"/>
</dbReference>
<dbReference type="Pfam" id="PF08534">
    <property type="entry name" value="Redoxin"/>
    <property type="match status" value="1"/>
</dbReference>
<keyword evidence="1 7" id="KW-0575">Peroxidase</keyword>
<evidence type="ECO:0000256" key="1">
    <source>
        <dbReference type="ARBA" id="ARBA00022559"/>
    </source>
</evidence>
<dbReference type="STRING" id="824.CGRAC_1594"/>
<keyword evidence="4" id="KW-1015">Disulfide bond</keyword>
<dbReference type="InterPro" id="IPR013740">
    <property type="entry name" value="Redoxin"/>
</dbReference>
<keyword evidence="5" id="KW-0676">Redox-active center</keyword>
<dbReference type="PROSITE" id="PS01265">
    <property type="entry name" value="TPX"/>
    <property type="match status" value="1"/>
</dbReference>
<evidence type="ECO:0000256" key="2">
    <source>
        <dbReference type="ARBA" id="ARBA00022862"/>
    </source>
</evidence>
<dbReference type="GO" id="GO:0008379">
    <property type="term" value="F:thioredoxin peroxidase activity"/>
    <property type="evidence" value="ECO:0007669"/>
    <property type="project" value="InterPro"/>
</dbReference>
<evidence type="ECO:0000256" key="3">
    <source>
        <dbReference type="ARBA" id="ARBA00023002"/>
    </source>
</evidence>
<dbReference type="EMBL" id="ACYG01000028">
    <property type="protein sequence ID" value="EEV16766.1"/>
    <property type="molecule type" value="Genomic_DNA"/>
</dbReference>
<dbReference type="eggNOG" id="COG2077">
    <property type="taxonomic scope" value="Bacteria"/>
</dbReference>
<dbReference type="OrthoDB" id="9781543at2"/>
<dbReference type="InterPro" id="IPR050455">
    <property type="entry name" value="Tpx_Peroxidase_subfamily"/>
</dbReference>
<sequence>MQQTKLQGVSVGLSGGELKLGNKAPEVSLVAADLSEVKVSGGTGKARVIIAVPSLDTDVCATETHKFNERAASIKNTEVFVVSMDLPFAAGRFCSTEGIKNLRALSDFRDKEFARAYGVLIADGRLARPQL</sequence>
<reference evidence="7 8" key="1">
    <citation type="submission" date="2009-07" db="EMBL/GenBank/DDBJ databases">
        <authorList>
            <person name="Madupu R."/>
            <person name="Sebastian Y."/>
            <person name="Durkin A.S."/>
            <person name="Torralba M."/>
            <person name="Methe B."/>
            <person name="Sutton G.G."/>
            <person name="Strausberg R.L."/>
            <person name="Nelson K.E."/>
        </authorList>
    </citation>
    <scope>NUCLEOTIDE SEQUENCE [LARGE SCALE GENOMIC DNA]</scope>
    <source>
        <strain evidence="7 8">RM3268</strain>
    </source>
</reference>
<gene>
    <name evidence="7" type="ORF">CAMGR0001_1777</name>
</gene>
<evidence type="ECO:0000259" key="6">
    <source>
        <dbReference type="Pfam" id="PF08534"/>
    </source>
</evidence>
<protein>
    <submittedName>
        <fullName evidence="7">Redoxin family protein</fullName>
        <ecNumber evidence="7">1.11.1.-</ecNumber>
    </submittedName>
</protein>
<evidence type="ECO:0000313" key="7">
    <source>
        <dbReference type="EMBL" id="EEV16766.1"/>
    </source>
</evidence>
<dbReference type="SUPFAM" id="SSF52833">
    <property type="entry name" value="Thioredoxin-like"/>
    <property type="match status" value="1"/>
</dbReference>
<keyword evidence="3 7" id="KW-0560">Oxidoreductase</keyword>
<keyword evidence="2" id="KW-0049">Antioxidant</keyword>
<accession>C8PK72</accession>
<name>C8PK72_9BACT</name>
<feature type="domain" description="Redoxin" evidence="6">
    <location>
        <begin position="20"/>
        <end position="126"/>
    </location>
</feature>
<evidence type="ECO:0000256" key="5">
    <source>
        <dbReference type="ARBA" id="ARBA00023284"/>
    </source>
</evidence>
<dbReference type="Gene3D" id="3.40.30.10">
    <property type="entry name" value="Glutaredoxin"/>
    <property type="match status" value="1"/>
</dbReference>
<proteinExistence type="predicted"/>
<keyword evidence="8" id="KW-1185">Reference proteome</keyword>
<dbReference type="EC" id="1.11.1.-" evidence="7"/>
<dbReference type="AlphaFoldDB" id="C8PK72"/>
<dbReference type="CDD" id="cd03014">
    <property type="entry name" value="PRX_Atyp2cys"/>
    <property type="match status" value="1"/>
</dbReference>
<organism evidence="7 8">
    <name type="scientific">Campylobacter gracilis RM3268</name>
    <dbReference type="NCBI Taxonomy" id="553220"/>
    <lineage>
        <taxon>Bacteria</taxon>
        <taxon>Pseudomonadati</taxon>
        <taxon>Campylobacterota</taxon>
        <taxon>Epsilonproteobacteria</taxon>
        <taxon>Campylobacterales</taxon>
        <taxon>Campylobacteraceae</taxon>
        <taxon>Campylobacter</taxon>
    </lineage>
</organism>
<comment type="caution">
    <text evidence="7">The sequence shown here is derived from an EMBL/GenBank/DDBJ whole genome shotgun (WGS) entry which is preliminary data.</text>
</comment>
<evidence type="ECO:0000313" key="8">
    <source>
        <dbReference type="Proteomes" id="UP000005709"/>
    </source>
</evidence>
<evidence type="ECO:0000256" key="4">
    <source>
        <dbReference type="ARBA" id="ARBA00023157"/>
    </source>
</evidence>